<evidence type="ECO:0000256" key="5">
    <source>
        <dbReference type="ARBA" id="ARBA00048731"/>
    </source>
</evidence>
<proteinExistence type="inferred from homology"/>
<dbReference type="eggNOG" id="KOG0068">
    <property type="taxonomic scope" value="Eukaryota"/>
</dbReference>
<dbReference type="GeneID" id="7444915"/>
<dbReference type="SUPFAM" id="SSF55021">
    <property type="entry name" value="ACT-like"/>
    <property type="match status" value="1"/>
</dbReference>
<dbReference type="InterPro" id="IPR045865">
    <property type="entry name" value="ACT-like_dom_sf"/>
</dbReference>
<keyword evidence="9" id="KW-1185">Reference proteome</keyword>
<dbReference type="PROSITE" id="PS00065">
    <property type="entry name" value="D_2_HYDROXYACID_DH_1"/>
    <property type="match status" value="1"/>
</dbReference>
<comment type="catalytic activity">
    <reaction evidence="5">
        <text>(2R)-3-phosphoglycerate + NAD(+) = 3-phosphooxypyruvate + NADH + H(+)</text>
        <dbReference type="Rhea" id="RHEA:12641"/>
        <dbReference type="ChEBI" id="CHEBI:15378"/>
        <dbReference type="ChEBI" id="CHEBI:18110"/>
        <dbReference type="ChEBI" id="CHEBI:57540"/>
        <dbReference type="ChEBI" id="CHEBI:57945"/>
        <dbReference type="ChEBI" id="CHEBI:58272"/>
        <dbReference type="EC" id="1.1.1.95"/>
    </reaction>
</comment>
<evidence type="ECO:0000259" key="7">
    <source>
        <dbReference type="PROSITE" id="PS51671"/>
    </source>
</evidence>
<reference evidence="8 9" key="1">
    <citation type="journal article" date="2004" name="Science">
        <title>The genome of the diatom Thalassiosira pseudonana: ecology, evolution, and metabolism.</title>
        <authorList>
            <person name="Armbrust E.V."/>
            <person name="Berges J.A."/>
            <person name="Bowler C."/>
            <person name="Green B.R."/>
            <person name="Martinez D."/>
            <person name="Putnam N.H."/>
            <person name="Zhou S."/>
            <person name="Allen A.E."/>
            <person name="Apt K.E."/>
            <person name="Bechner M."/>
            <person name="Brzezinski M.A."/>
            <person name="Chaal B.K."/>
            <person name="Chiovitti A."/>
            <person name="Davis A.K."/>
            <person name="Demarest M.S."/>
            <person name="Detter J.C."/>
            <person name="Glavina T."/>
            <person name="Goodstein D."/>
            <person name="Hadi M.Z."/>
            <person name="Hellsten U."/>
            <person name="Hildebrand M."/>
            <person name="Jenkins B.D."/>
            <person name="Jurka J."/>
            <person name="Kapitonov V.V."/>
            <person name="Kroger N."/>
            <person name="Lau W.W."/>
            <person name="Lane T.W."/>
            <person name="Larimer F.W."/>
            <person name="Lippmeier J.C."/>
            <person name="Lucas S."/>
            <person name="Medina M."/>
            <person name="Montsant A."/>
            <person name="Obornik M."/>
            <person name="Parker M.S."/>
            <person name="Palenik B."/>
            <person name="Pazour G.J."/>
            <person name="Richardson P.M."/>
            <person name="Rynearson T.A."/>
            <person name="Saito M.A."/>
            <person name="Schwartz D.C."/>
            <person name="Thamatrakoln K."/>
            <person name="Valentin K."/>
            <person name="Vardi A."/>
            <person name="Wilkerson F.P."/>
            <person name="Rokhsar D.S."/>
        </authorList>
    </citation>
    <scope>NUCLEOTIDE SEQUENCE [LARGE SCALE GENOMIC DNA]</scope>
    <source>
        <strain evidence="8 9">CCMP1335</strain>
    </source>
</reference>
<dbReference type="UniPathway" id="UPA00135">
    <property type="reaction ID" value="UER00196"/>
</dbReference>
<dbReference type="CDD" id="cd12174">
    <property type="entry name" value="PGDH_like_3"/>
    <property type="match status" value="1"/>
</dbReference>
<accession>B8C3X1</accession>
<dbReference type="HOGENOM" id="CLU_019796_9_0_1"/>
<dbReference type="FunFam" id="3.30.70.260:FF:000056">
    <property type="entry name" value="D-3-phosphoglycerate dehydrogenase"/>
    <property type="match status" value="1"/>
</dbReference>
<evidence type="ECO:0000256" key="4">
    <source>
        <dbReference type="ARBA" id="ARBA00023027"/>
    </source>
</evidence>
<dbReference type="STRING" id="35128.B8C3X1"/>
<name>B8C3X1_THAPS</name>
<keyword evidence="3 6" id="KW-0560">Oxidoreductase</keyword>
<feature type="domain" description="ACT" evidence="7">
    <location>
        <begin position="386"/>
        <end position="463"/>
    </location>
</feature>
<dbReference type="InterPro" id="IPR029753">
    <property type="entry name" value="D-isomer_DH_CS"/>
</dbReference>
<evidence type="ECO:0000313" key="9">
    <source>
        <dbReference type="Proteomes" id="UP000001449"/>
    </source>
</evidence>
<dbReference type="Gene3D" id="3.30.70.260">
    <property type="match status" value="1"/>
</dbReference>
<dbReference type="GO" id="GO:0004617">
    <property type="term" value="F:phosphoglycerate dehydrogenase activity"/>
    <property type="evidence" value="ECO:0000318"/>
    <property type="project" value="GO_Central"/>
</dbReference>
<comment type="similarity">
    <text evidence="6">Belongs to the D-isomer specific 2-hydroxyacid dehydrogenase family.</text>
</comment>
<dbReference type="SUPFAM" id="SSF52283">
    <property type="entry name" value="Formate/glycerate dehydrogenase catalytic domain-like"/>
    <property type="match status" value="1"/>
</dbReference>
<dbReference type="Gene3D" id="3.40.50.720">
    <property type="entry name" value="NAD(P)-binding Rossmann-like Domain"/>
    <property type="match status" value="2"/>
</dbReference>
<organism evidence="8 9">
    <name type="scientific">Thalassiosira pseudonana</name>
    <name type="common">Marine diatom</name>
    <name type="synonym">Cyclotella nana</name>
    <dbReference type="NCBI Taxonomy" id="35128"/>
    <lineage>
        <taxon>Eukaryota</taxon>
        <taxon>Sar</taxon>
        <taxon>Stramenopiles</taxon>
        <taxon>Ochrophyta</taxon>
        <taxon>Bacillariophyta</taxon>
        <taxon>Coscinodiscophyceae</taxon>
        <taxon>Thalassiosirophycidae</taxon>
        <taxon>Thalassiosirales</taxon>
        <taxon>Thalassiosiraceae</taxon>
        <taxon>Thalassiosira</taxon>
    </lineage>
</organism>
<evidence type="ECO:0000313" key="8">
    <source>
        <dbReference type="EMBL" id="EED92197.1"/>
    </source>
</evidence>
<dbReference type="PANTHER" id="PTHR42938">
    <property type="entry name" value="FORMATE DEHYDROGENASE 1"/>
    <property type="match status" value="1"/>
</dbReference>
<dbReference type="PROSITE" id="PS00671">
    <property type="entry name" value="D_2_HYDROXYACID_DH_3"/>
    <property type="match status" value="1"/>
</dbReference>
<protein>
    <recommendedName>
        <fullName evidence="2">phosphoglycerate dehydrogenase</fullName>
        <ecNumber evidence="2">1.1.1.95</ecNumber>
    </recommendedName>
</protein>
<dbReference type="EC" id="1.1.1.95" evidence="2"/>
<dbReference type="Pfam" id="PF00389">
    <property type="entry name" value="2-Hacid_dh"/>
    <property type="match status" value="1"/>
</dbReference>
<dbReference type="SUPFAM" id="SSF51735">
    <property type="entry name" value="NAD(P)-binding Rossmann-fold domains"/>
    <property type="match status" value="1"/>
</dbReference>
<comment type="pathway">
    <text evidence="1">Amino-acid biosynthesis; L-serine biosynthesis; L-serine from 3-phospho-D-glycerate: step 1/3.</text>
</comment>
<dbReference type="AlphaFoldDB" id="B8C3X1"/>
<dbReference type="GO" id="GO:0051287">
    <property type="term" value="F:NAD binding"/>
    <property type="evidence" value="ECO:0007669"/>
    <property type="project" value="InterPro"/>
</dbReference>
<dbReference type="GO" id="GO:0006564">
    <property type="term" value="P:L-serine biosynthetic process"/>
    <property type="evidence" value="ECO:0000318"/>
    <property type="project" value="GO_Central"/>
</dbReference>
<dbReference type="RefSeq" id="XP_002290445.1">
    <property type="nucleotide sequence ID" value="XM_002290409.1"/>
</dbReference>
<dbReference type="InterPro" id="IPR036291">
    <property type="entry name" value="NAD(P)-bd_dom_sf"/>
</dbReference>
<dbReference type="Pfam" id="PF02826">
    <property type="entry name" value="2-Hacid_dh_C"/>
    <property type="match status" value="1"/>
</dbReference>
<dbReference type="CDD" id="cd04901">
    <property type="entry name" value="ACT_3PGDH"/>
    <property type="match status" value="1"/>
</dbReference>
<dbReference type="PaxDb" id="35128-Thaps268970"/>
<evidence type="ECO:0000256" key="3">
    <source>
        <dbReference type="ARBA" id="ARBA00023002"/>
    </source>
</evidence>
<evidence type="ECO:0000256" key="6">
    <source>
        <dbReference type="RuleBase" id="RU003719"/>
    </source>
</evidence>
<evidence type="ECO:0000256" key="1">
    <source>
        <dbReference type="ARBA" id="ARBA00005216"/>
    </source>
</evidence>
<dbReference type="PROSITE" id="PS51671">
    <property type="entry name" value="ACT"/>
    <property type="match status" value="1"/>
</dbReference>
<dbReference type="PANTHER" id="PTHR42938:SF47">
    <property type="entry name" value="HYDROXYPYRUVATE REDUCTASE"/>
    <property type="match status" value="1"/>
</dbReference>
<dbReference type="KEGG" id="tps:THAPSDRAFT_268970"/>
<dbReference type="InParanoid" id="B8C3X1"/>
<dbReference type="OMA" id="SKGCWEV"/>
<keyword evidence="4" id="KW-0520">NAD</keyword>
<dbReference type="Proteomes" id="UP000001449">
    <property type="component" value="Chromosome 5"/>
</dbReference>
<dbReference type="InterPro" id="IPR006139">
    <property type="entry name" value="D-isomer_2_OHA_DH_cat_dom"/>
</dbReference>
<sequence length="479" mass="51764">MTTMLTTTARLIRQGATTTATYSRQTNRCISSTLPARGVPPVDYDHFTSGWTKDSSEYTTEGKFHIKTFNKISPLGLARFPPQNYEISDDYPNHNAHAILLRSHKLQESEIDISVRAIARCGAGTNNVPVARMTELGIPVFNTPGANANAVKELVLCGLFLGSRRLIDGINHMKKLGEEGLAKERVEKDKAMFGGREITGKTLAIIGMGHIGAATAREASALGMETVGYDPGLSIESALKLPRSIQIKDSISSAVANADYISLNIPYIKGEGGTHGIIGKEVISHFKNDAVLLNFARGELVDSEAMKEFLDGGDGRYISDFPDDLLWDNKNAILLPHLGASTEEAEETAAAMAADTIQSYLEHGTIVNSVNFPAAALPERQKGSIRFTVVNKNVPGMLATISDVFAKHSINILQQINVSRGDVAYNVIDIDPAIADGESVNLKDLQKELTMHMGVLSSRIIFGQAGAGYARNVDGEYFV</sequence>
<reference evidence="8 9" key="2">
    <citation type="journal article" date="2008" name="Nature">
        <title>The Phaeodactylum genome reveals the evolutionary history of diatom genomes.</title>
        <authorList>
            <person name="Bowler C."/>
            <person name="Allen A.E."/>
            <person name="Badger J.H."/>
            <person name="Grimwood J."/>
            <person name="Jabbari K."/>
            <person name="Kuo A."/>
            <person name="Maheswari U."/>
            <person name="Martens C."/>
            <person name="Maumus F."/>
            <person name="Otillar R.P."/>
            <person name="Rayko E."/>
            <person name="Salamov A."/>
            <person name="Vandepoele K."/>
            <person name="Beszteri B."/>
            <person name="Gruber A."/>
            <person name="Heijde M."/>
            <person name="Katinka M."/>
            <person name="Mock T."/>
            <person name="Valentin K."/>
            <person name="Verret F."/>
            <person name="Berges J.A."/>
            <person name="Brownlee C."/>
            <person name="Cadoret J.P."/>
            <person name="Chiovitti A."/>
            <person name="Choi C.J."/>
            <person name="Coesel S."/>
            <person name="De Martino A."/>
            <person name="Detter J.C."/>
            <person name="Durkin C."/>
            <person name="Falciatore A."/>
            <person name="Fournet J."/>
            <person name="Haruta M."/>
            <person name="Huysman M.J."/>
            <person name="Jenkins B.D."/>
            <person name="Jiroutova K."/>
            <person name="Jorgensen R.E."/>
            <person name="Joubert Y."/>
            <person name="Kaplan A."/>
            <person name="Kroger N."/>
            <person name="Kroth P.G."/>
            <person name="La Roche J."/>
            <person name="Lindquist E."/>
            <person name="Lommer M."/>
            <person name="Martin-Jezequel V."/>
            <person name="Lopez P.J."/>
            <person name="Lucas S."/>
            <person name="Mangogna M."/>
            <person name="McGinnis K."/>
            <person name="Medlin L.K."/>
            <person name="Montsant A."/>
            <person name="Oudot-Le Secq M.P."/>
            <person name="Napoli C."/>
            <person name="Obornik M."/>
            <person name="Parker M.S."/>
            <person name="Petit J.L."/>
            <person name="Porcel B.M."/>
            <person name="Poulsen N."/>
            <person name="Robison M."/>
            <person name="Rychlewski L."/>
            <person name="Rynearson T.A."/>
            <person name="Schmutz J."/>
            <person name="Shapiro H."/>
            <person name="Siaut M."/>
            <person name="Stanley M."/>
            <person name="Sussman M.R."/>
            <person name="Taylor A.R."/>
            <person name="Vardi A."/>
            <person name="von Dassow P."/>
            <person name="Vyverman W."/>
            <person name="Willis A."/>
            <person name="Wyrwicz L.S."/>
            <person name="Rokhsar D.S."/>
            <person name="Weissenbach J."/>
            <person name="Armbrust E.V."/>
            <person name="Green B.R."/>
            <person name="Van de Peer Y."/>
            <person name="Grigoriev I.V."/>
        </authorList>
    </citation>
    <scope>NUCLEOTIDE SEQUENCE [LARGE SCALE GENOMIC DNA]</scope>
    <source>
        <strain evidence="8 9">CCMP1335</strain>
    </source>
</reference>
<gene>
    <name evidence="8" type="ORF">THAPSDRAFT_268970</name>
</gene>
<dbReference type="InterPro" id="IPR029752">
    <property type="entry name" value="D-isomer_DH_CS1"/>
</dbReference>
<dbReference type="InterPro" id="IPR002912">
    <property type="entry name" value="ACT_dom"/>
</dbReference>
<dbReference type="FunFam" id="3.40.50.720:FF:000584">
    <property type="entry name" value="D-3-phosphoglycerate dehydrogenase"/>
    <property type="match status" value="1"/>
</dbReference>
<evidence type="ECO:0000256" key="2">
    <source>
        <dbReference type="ARBA" id="ARBA00013143"/>
    </source>
</evidence>
<dbReference type="InterPro" id="IPR006140">
    <property type="entry name" value="D-isomer_DH_NAD-bd"/>
</dbReference>
<dbReference type="EMBL" id="CM000642">
    <property type="protein sequence ID" value="EED92197.1"/>
    <property type="molecule type" value="Genomic_DNA"/>
</dbReference>